<dbReference type="InterPro" id="IPR044672">
    <property type="entry name" value="MOCS2A"/>
</dbReference>
<dbReference type="InterPro" id="IPR016155">
    <property type="entry name" value="Mopterin_synth/thiamin_S_b"/>
</dbReference>
<name>A0A1F5VUK7_9BACT</name>
<evidence type="ECO:0000256" key="2">
    <source>
        <dbReference type="ARBA" id="ARBA00024200"/>
    </source>
</evidence>
<accession>A0A1F5VUK7</accession>
<dbReference type="EMBL" id="MFGW01000072">
    <property type="protein sequence ID" value="OGF67065.1"/>
    <property type="molecule type" value="Genomic_DNA"/>
</dbReference>
<keyword evidence="1" id="KW-0547">Nucleotide-binding</keyword>
<evidence type="ECO:0000313" key="4">
    <source>
        <dbReference type="EMBL" id="OGF67065.1"/>
    </source>
</evidence>
<evidence type="ECO:0000256" key="3">
    <source>
        <dbReference type="ARBA" id="ARBA00024247"/>
    </source>
</evidence>
<dbReference type="GO" id="GO:1990133">
    <property type="term" value="C:molybdopterin adenylyltransferase complex"/>
    <property type="evidence" value="ECO:0007669"/>
    <property type="project" value="TreeGrafter"/>
</dbReference>
<sequence>MHFCGSLKNIGVNEETTLEFEESINCDELLDELEKRFPAFAKYRKYVLCAVNNEFIDDTYQFKDNDRLDILPPASGG</sequence>
<organism evidence="4 5">
    <name type="scientific">Candidatus Fischerbacteria bacterium RBG_13_37_8</name>
    <dbReference type="NCBI Taxonomy" id="1817863"/>
    <lineage>
        <taxon>Bacteria</taxon>
        <taxon>Candidatus Fischeribacteriota</taxon>
    </lineage>
</organism>
<gene>
    <name evidence="4" type="ORF">A2Y62_12595</name>
</gene>
<dbReference type="GO" id="GO:0006777">
    <property type="term" value="P:Mo-molybdopterin cofactor biosynthetic process"/>
    <property type="evidence" value="ECO:0007669"/>
    <property type="project" value="InterPro"/>
</dbReference>
<reference evidence="4 5" key="1">
    <citation type="journal article" date="2016" name="Nat. Commun.">
        <title>Thousands of microbial genomes shed light on interconnected biogeochemical processes in an aquifer system.</title>
        <authorList>
            <person name="Anantharaman K."/>
            <person name="Brown C.T."/>
            <person name="Hug L.A."/>
            <person name="Sharon I."/>
            <person name="Castelle C.J."/>
            <person name="Probst A.J."/>
            <person name="Thomas B.C."/>
            <person name="Singh A."/>
            <person name="Wilkins M.J."/>
            <person name="Karaoz U."/>
            <person name="Brodie E.L."/>
            <person name="Williams K.H."/>
            <person name="Hubbard S.S."/>
            <person name="Banfield J.F."/>
        </authorList>
    </citation>
    <scope>NUCLEOTIDE SEQUENCE [LARGE SCALE GENOMIC DNA]</scope>
</reference>
<dbReference type="Gene3D" id="3.10.20.30">
    <property type="match status" value="1"/>
</dbReference>
<evidence type="ECO:0000256" key="1">
    <source>
        <dbReference type="ARBA" id="ARBA00022741"/>
    </source>
</evidence>
<dbReference type="Proteomes" id="UP000178943">
    <property type="component" value="Unassembled WGS sequence"/>
</dbReference>
<protein>
    <recommendedName>
        <fullName evidence="3">Molybdopterin synthase sulfur carrier subunit</fullName>
    </recommendedName>
</protein>
<comment type="caution">
    <text evidence="4">The sequence shown here is derived from an EMBL/GenBank/DDBJ whole genome shotgun (WGS) entry which is preliminary data.</text>
</comment>
<proteinExistence type="inferred from homology"/>
<evidence type="ECO:0000313" key="5">
    <source>
        <dbReference type="Proteomes" id="UP000178943"/>
    </source>
</evidence>
<dbReference type="PANTHER" id="PTHR33359:SF1">
    <property type="entry name" value="MOLYBDOPTERIN SYNTHASE SULFUR CARRIER SUBUNIT"/>
    <property type="match status" value="1"/>
</dbReference>
<dbReference type="CDD" id="cd00754">
    <property type="entry name" value="Ubl_MoaD"/>
    <property type="match status" value="1"/>
</dbReference>
<dbReference type="Pfam" id="PF02597">
    <property type="entry name" value="ThiS"/>
    <property type="match status" value="1"/>
</dbReference>
<dbReference type="SUPFAM" id="SSF54285">
    <property type="entry name" value="MoaD/ThiS"/>
    <property type="match status" value="1"/>
</dbReference>
<dbReference type="InterPro" id="IPR012675">
    <property type="entry name" value="Beta-grasp_dom_sf"/>
</dbReference>
<dbReference type="InterPro" id="IPR003749">
    <property type="entry name" value="ThiS/MoaD-like"/>
</dbReference>
<dbReference type="PANTHER" id="PTHR33359">
    <property type="entry name" value="MOLYBDOPTERIN SYNTHASE SULFUR CARRIER SUBUNIT"/>
    <property type="match status" value="1"/>
</dbReference>
<dbReference type="GO" id="GO:0000166">
    <property type="term" value="F:nucleotide binding"/>
    <property type="evidence" value="ECO:0007669"/>
    <property type="project" value="UniProtKB-KW"/>
</dbReference>
<dbReference type="AlphaFoldDB" id="A0A1F5VUK7"/>
<comment type="similarity">
    <text evidence="2">Belongs to the MoaD family.</text>
</comment>